<dbReference type="AlphaFoldDB" id="A0A3D4V7U4"/>
<gene>
    <name evidence="1" type="ORF">DGD08_06270</name>
</gene>
<evidence type="ECO:0000313" key="1">
    <source>
        <dbReference type="EMBL" id="HCT56802.1"/>
    </source>
</evidence>
<dbReference type="InterPro" id="IPR011989">
    <property type="entry name" value="ARM-like"/>
</dbReference>
<dbReference type="SUPFAM" id="SSF48371">
    <property type="entry name" value="ARM repeat"/>
    <property type="match status" value="1"/>
</dbReference>
<dbReference type="PANTHER" id="PTHR12697:SF5">
    <property type="entry name" value="DEOXYHYPUSINE HYDROXYLASE"/>
    <property type="match status" value="1"/>
</dbReference>
<comment type="caution">
    <text evidence="1">The sequence shown here is derived from an EMBL/GenBank/DDBJ whole genome shotgun (WGS) entry which is preliminary data.</text>
</comment>
<dbReference type="Proteomes" id="UP000264071">
    <property type="component" value="Unassembled WGS sequence"/>
</dbReference>
<dbReference type="PANTHER" id="PTHR12697">
    <property type="entry name" value="PBS LYASE HEAT-LIKE PROTEIN"/>
    <property type="match status" value="1"/>
</dbReference>
<sequence>MKNFLAGVVVASTLTVGGSDVRSGAPVVEARAAVDVEALLTGARGAPALLCQYASRAVRSMGWGNGAEPPVTRLPVMAPERNEVLSASAVNRVVQALGDTDPCVGEVASQLLATQPDSLIMEPMVERLSSRDSVVRASALTVLGRGDVRDAASAVRRVLRDDVVSVRANAAWASGRMRDGAALRALHDLVGDRNTTVRLAAVTSLGQIDSTRSVATLVPLLANDPSPQVRRTAAWAIGNIDPREGSAALARALRDRDASVREMSAWALGQQRRLTDDAGDALMTMVSRDEDPDARESAAWTLGNTNHRAAASVLATAAADDRSADVREIAAWAVGSIGNGNGGTAPSALLRALKDKEPKVRRATAWALKELRDPATLDAVVDALEREDVDRVRQALIRAAADMGGGSDRAVRALVSSSDAKVRELAVRSLVRGRTIDPWPWPMPRPRPFP</sequence>
<dbReference type="Gene3D" id="1.25.10.10">
    <property type="entry name" value="Leucine-rich Repeat Variant"/>
    <property type="match status" value="3"/>
</dbReference>
<name>A0A3D4V7U4_9BACT</name>
<dbReference type="InterPro" id="IPR016024">
    <property type="entry name" value="ARM-type_fold"/>
</dbReference>
<dbReference type="Pfam" id="PF13646">
    <property type="entry name" value="HEAT_2"/>
    <property type="match status" value="3"/>
</dbReference>
<dbReference type="OMA" id="LYSCARE"/>
<evidence type="ECO:0000313" key="2">
    <source>
        <dbReference type="Proteomes" id="UP000264071"/>
    </source>
</evidence>
<protein>
    <submittedName>
        <fullName evidence="1">HEAT repeat domain-containing protein</fullName>
    </submittedName>
</protein>
<accession>A0A3D4V7U4</accession>
<dbReference type="InterPro" id="IPR004155">
    <property type="entry name" value="PBS_lyase_HEAT"/>
</dbReference>
<dbReference type="SMART" id="SM00567">
    <property type="entry name" value="EZ_HEAT"/>
    <property type="match status" value="9"/>
</dbReference>
<dbReference type="GO" id="GO:0016491">
    <property type="term" value="F:oxidoreductase activity"/>
    <property type="evidence" value="ECO:0007669"/>
    <property type="project" value="TreeGrafter"/>
</dbReference>
<reference evidence="1 2" key="1">
    <citation type="journal article" date="2018" name="Nat. Biotechnol.">
        <title>A standardized bacterial taxonomy based on genome phylogeny substantially revises the tree of life.</title>
        <authorList>
            <person name="Parks D.H."/>
            <person name="Chuvochina M."/>
            <person name="Waite D.W."/>
            <person name="Rinke C."/>
            <person name="Skarshewski A."/>
            <person name="Chaumeil P.A."/>
            <person name="Hugenholtz P."/>
        </authorList>
    </citation>
    <scope>NUCLEOTIDE SEQUENCE [LARGE SCALE GENOMIC DNA]</scope>
    <source>
        <strain evidence="1">UBA8844</strain>
    </source>
</reference>
<organism evidence="1 2">
    <name type="scientific">Gemmatimonas aurantiaca</name>
    <dbReference type="NCBI Taxonomy" id="173480"/>
    <lineage>
        <taxon>Bacteria</taxon>
        <taxon>Pseudomonadati</taxon>
        <taxon>Gemmatimonadota</taxon>
        <taxon>Gemmatimonadia</taxon>
        <taxon>Gemmatimonadales</taxon>
        <taxon>Gemmatimonadaceae</taxon>
        <taxon>Gemmatimonas</taxon>
    </lineage>
</organism>
<dbReference type="EMBL" id="DPIY01000006">
    <property type="protein sequence ID" value="HCT56802.1"/>
    <property type="molecule type" value="Genomic_DNA"/>
</dbReference>
<proteinExistence type="predicted"/>